<evidence type="ECO:0000313" key="2">
    <source>
        <dbReference type="Proteomes" id="UP001152795"/>
    </source>
</evidence>
<keyword evidence="2" id="KW-1185">Reference proteome</keyword>
<reference evidence="1" key="1">
    <citation type="submission" date="2020-04" db="EMBL/GenBank/DDBJ databases">
        <authorList>
            <person name="Alioto T."/>
            <person name="Alioto T."/>
            <person name="Gomez Garrido J."/>
        </authorList>
    </citation>
    <scope>NUCLEOTIDE SEQUENCE</scope>
    <source>
        <strain evidence="1">A484AB</strain>
    </source>
</reference>
<evidence type="ECO:0000313" key="1">
    <source>
        <dbReference type="EMBL" id="CAB4044976.1"/>
    </source>
</evidence>
<dbReference type="Gene3D" id="3.30.70.1820">
    <property type="entry name" value="L1 transposable element, RRM domain"/>
    <property type="match status" value="1"/>
</dbReference>
<feature type="non-terminal residue" evidence="1">
    <location>
        <position position="174"/>
    </location>
</feature>
<dbReference type="Proteomes" id="UP001152795">
    <property type="component" value="Unassembled WGS sequence"/>
</dbReference>
<dbReference type="AlphaFoldDB" id="A0A7D9MCD8"/>
<organism evidence="1 2">
    <name type="scientific">Paramuricea clavata</name>
    <name type="common">Red gorgonian</name>
    <name type="synonym">Violescent sea-whip</name>
    <dbReference type="NCBI Taxonomy" id="317549"/>
    <lineage>
        <taxon>Eukaryota</taxon>
        <taxon>Metazoa</taxon>
        <taxon>Cnidaria</taxon>
        <taxon>Anthozoa</taxon>
        <taxon>Octocorallia</taxon>
        <taxon>Malacalcyonacea</taxon>
        <taxon>Plexauridae</taxon>
        <taxon>Paramuricea</taxon>
    </lineage>
</organism>
<gene>
    <name evidence="1" type="ORF">PACLA_8A051232</name>
</gene>
<name>A0A7D9MCD8_PARCT</name>
<protein>
    <submittedName>
        <fullName evidence="1">Uncharacterized protein</fullName>
    </submittedName>
</protein>
<proteinExistence type="predicted"/>
<comment type="caution">
    <text evidence="1">The sequence shown here is derived from an EMBL/GenBank/DDBJ whole genome shotgun (WGS) entry which is preliminary data.</text>
</comment>
<dbReference type="EMBL" id="CACRXK020037077">
    <property type="protein sequence ID" value="CAB4044976.1"/>
    <property type="molecule type" value="Genomic_DNA"/>
</dbReference>
<accession>A0A7D9MCD8</accession>
<dbReference type="OrthoDB" id="5989466at2759"/>
<sequence length="174" mass="19826">SETISRGQHSHYYRRKSHFEDNQRIPYSDALSISENPKNKIHHLIPSANKNPKYNLRKNRKFSLPLKFYVKLQASILSTLPVNLSERCDLIAKTVEESEAYSYQFNVKIVGVPEIAEKESAQQTANLCIKLFTALGAEDVSLNDIDTAHRVPSRLASSRPKAIVCKFVRRLAKE</sequence>